<organism evidence="2 3">
    <name type="scientific">Capsella rubella</name>
    <dbReference type="NCBI Taxonomy" id="81985"/>
    <lineage>
        <taxon>Eukaryota</taxon>
        <taxon>Viridiplantae</taxon>
        <taxon>Streptophyta</taxon>
        <taxon>Embryophyta</taxon>
        <taxon>Tracheophyta</taxon>
        <taxon>Spermatophyta</taxon>
        <taxon>Magnoliopsida</taxon>
        <taxon>eudicotyledons</taxon>
        <taxon>Gunneridae</taxon>
        <taxon>Pentapetalae</taxon>
        <taxon>rosids</taxon>
        <taxon>malvids</taxon>
        <taxon>Brassicales</taxon>
        <taxon>Brassicaceae</taxon>
        <taxon>Camelineae</taxon>
        <taxon>Capsella</taxon>
    </lineage>
</organism>
<protein>
    <recommendedName>
        <fullName evidence="1">TOG domain-containing protein</fullName>
    </recommendedName>
</protein>
<dbReference type="KEGG" id="crb:17880769"/>
<dbReference type="Gene3D" id="1.25.10.10">
    <property type="entry name" value="Leucine-rich Repeat Variant"/>
    <property type="match status" value="1"/>
</dbReference>
<dbReference type="InterPro" id="IPR011989">
    <property type="entry name" value="ARM-like"/>
</dbReference>
<dbReference type="GO" id="GO:0008017">
    <property type="term" value="F:microtubule binding"/>
    <property type="evidence" value="ECO:0007669"/>
    <property type="project" value="TreeGrafter"/>
</dbReference>
<sequence>MALRNIENALPISQERPKKLAKLSKQPEICLNDENNTVAVPESTVEYVASENLKPIQDPESSVKRLVEELASKDWIKVCESLNNTRRFAIHHSSLLLPILEKLIVVMVKAMKNPRSALCKTSIMTCSDIFNAYGEKLLEGPHLKSMDDLLLQLLMKASQDKKFVCEEADKALNTMVNSVARLPLLSKLQTYVRHSNPRVRAKAAVSTSNCVSKMELNEMEEFGMVLLAQMAADLLSDKLPEAREAARSMVNSVFQKFTWNAEEEDEEGSKQEAWQKFCEKNVTGLNVQAMIKIVSSQ</sequence>
<dbReference type="PANTHER" id="PTHR21567">
    <property type="entry name" value="CLASP"/>
    <property type="match status" value="1"/>
</dbReference>
<dbReference type="PANTHER" id="PTHR21567:SF65">
    <property type="entry name" value="ARM REPEAT SUPERFAMILY PROTEIN"/>
    <property type="match status" value="1"/>
</dbReference>
<dbReference type="OrthoDB" id="63891at2759"/>
<dbReference type="SUPFAM" id="SSF48371">
    <property type="entry name" value="ARM repeat"/>
    <property type="match status" value="1"/>
</dbReference>
<name>R0F5P9_9BRAS</name>
<dbReference type="InterPro" id="IPR034085">
    <property type="entry name" value="TOG"/>
</dbReference>
<accession>R0F5P9</accession>
<proteinExistence type="predicted"/>
<evidence type="ECO:0000259" key="1">
    <source>
        <dbReference type="SMART" id="SM01349"/>
    </source>
</evidence>
<dbReference type="InterPro" id="IPR024395">
    <property type="entry name" value="CLASP_N_dom"/>
</dbReference>
<evidence type="ECO:0000313" key="2">
    <source>
        <dbReference type="EMBL" id="EOA17112.1"/>
    </source>
</evidence>
<dbReference type="Pfam" id="PF12348">
    <property type="entry name" value="CLASP_N"/>
    <property type="match status" value="1"/>
</dbReference>
<dbReference type="SMART" id="SM01349">
    <property type="entry name" value="TOG"/>
    <property type="match status" value="1"/>
</dbReference>
<dbReference type="AlphaFoldDB" id="R0F5P9"/>
<dbReference type="GO" id="GO:0005881">
    <property type="term" value="C:cytoplasmic microtubule"/>
    <property type="evidence" value="ECO:0007669"/>
    <property type="project" value="TreeGrafter"/>
</dbReference>
<dbReference type="eggNOG" id="KOG2933">
    <property type="taxonomic scope" value="Eukaryota"/>
</dbReference>
<dbReference type="InterPro" id="IPR016024">
    <property type="entry name" value="ARM-type_fold"/>
</dbReference>
<evidence type="ECO:0000313" key="3">
    <source>
        <dbReference type="Proteomes" id="UP000029121"/>
    </source>
</evidence>
<keyword evidence="3" id="KW-1185">Reference proteome</keyword>
<dbReference type="GO" id="GO:0000226">
    <property type="term" value="P:microtubule cytoskeleton organization"/>
    <property type="evidence" value="ECO:0007669"/>
    <property type="project" value="TreeGrafter"/>
</dbReference>
<feature type="domain" description="TOG" evidence="1">
    <location>
        <begin position="51"/>
        <end position="287"/>
    </location>
</feature>
<reference evidence="3" key="1">
    <citation type="journal article" date="2013" name="Nat. Genet.">
        <title>The Capsella rubella genome and the genomic consequences of rapid mating system evolution.</title>
        <authorList>
            <person name="Slotte T."/>
            <person name="Hazzouri K.M."/>
            <person name="Agren J.A."/>
            <person name="Koenig D."/>
            <person name="Maumus F."/>
            <person name="Guo Y.L."/>
            <person name="Steige K."/>
            <person name="Platts A.E."/>
            <person name="Escobar J.S."/>
            <person name="Newman L.K."/>
            <person name="Wang W."/>
            <person name="Mandakova T."/>
            <person name="Vello E."/>
            <person name="Smith L.M."/>
            <person name="Henz S.R."/>
            <person name="Steffen J."/>
            <person name="Takuno S."/>
            <person name="Brandvain Y."/>
            <person name="Coop G."/>
            <person name="Andolfatto P."/>
            <person name="Hu T.T."/>
            <person name="Blanchette M."/>
            <person name="Clark R.M."/>
            <person name="Quesneville H."/>
            <person name="Nordborg M."/>
            <person name="Gaut B.S."/>
            <person name="Lysak M.A."/>
            <person name="Jenkins J."/>
            <person name="Grimwood J."/>
            <person name="Chapman J."/>
            <person name="Prochnik S."/>
            <person name="Shu S."/>
            <person name="Rokhsar D."/>
            <person name="Schmutz J."/>
            <person name="Weigel D."/>
            <person name="Wright S.I."/>
        </authorList>
    </citation>
    <scope>NUCLEOTIDE SEQUENCE [LARGE SCALE GENOMIC DNA]</scope>
    <source>
        <strain evidence="3">cv. Monte Gargano</strain>
    </source>
</reference>
<dbReference type="EMBL" id="KB870811">
    <property type="protein sequence ID" value="EOA17112.1"/>
    <property type="molecule type" value="Genomic_DNA"/>
</dbReference>
<dbReference type="Proteomes" id="UP000029121">
    <property type="component" value="Unassembled WGS sequence"/>
</dbReference>
<gene>
    <name evidence="2" type="ORF">CARUB_v10005371mg</name>
</gene>